<dbReference type="Pfam" id="PF03328">
    <property type="entry name" value="HpcH_HpaI"/>
    <property type="match status" value="1"/>
</dbReference>
<dbReference type="EMBL" id="CP098828">
    <property type="protein sequence ID" value="XBO76931.1"/>
    <property type="molecule type" value="Genomic_DNA"/>
</dbReference>
<dbReference type="PANTHER" id="PTHR30502">
    <property type="entry name" value="2-KETO-3-DEOXY-L-RHAMNONATE ALDOLASE"/>
    <property type="match status" value="1"/>
</dbReference>
<dbReference type="SUPFAM" id="SSF51621">
    <property type="entry name" value="Phosphoenolpyruvate/pyruvate domain"/>
    <property type="match status" value="1"/>
</dbReference>
<protein>
    <submittedName>
        <fullName evidence="5">Aldolase/citrate lyase family protein</fullName>
    </submittedName>
</protein>
<proteinExistence type="inferred from homology"/>
<gene>
    <name evidence="5" type="ORF">NFG57_09300</name>
</gene>
<feature type="domain" description="HpcH/HpaI aldolase/citrate lyase" evidence="4">
    <location>
        <begin position="28"/>
        <end position="239"/>
    </location>
</feature>
<sequence>MRTNRILSHIKEGTGVVNGWLSLPCGFSAEVMAHQGWDSLTIDMQHGLIDYPQLVEMLTAISTTPTVPLVRVPSLESGLIMKVLDAGAYGVIAPLINSAEDARALVAACRYPPLGVRSFGPHRAMLYAGNDYVTHANHELLVLAMIETREGVANLEEILAVEGLDGIYIGPADLALSHGKTPGFDHDDGELDAIIQRLVDGCRQQGKIVGIHNGSAAHARAMLARGCDLVTVSSDARMLVAGSSSILQEMQREATGKAGY</sequence>
<dbReference type="GO" id="GO:0046872">
    <property type="term" value="F:metal ion binding"/>
    <property type="evidence" value="ECO:0007669"/>
    <property type="project" value="UniProtKB-KW"/>
</dbReference>
<dbReference type="RefSeq" id="WP_287164525.1">
    <property type="nucleotide sequence ID" value="NZ_CP098828.1"/>
</dbReference>
<dbReference type="GO" id="GO:0005737">
    <property type="term" value="C:cytoplasm"/>
    <property type="evidence" value="ECO:0007669"/>
    <property type="project" value="TreeGrafter"/>
</dbReference>
<dbReference type="GO" id="GO:0016832">
    <property type="term" value="F:aldehyde-lyase activity"/>
    <property type="evidence" value="ECO:0007669"/>
    <property type="project" value="TreeGrafter"/>
</dbReference>
<name>A0AAU7KYP7_9GAMM</name>
<keyword evidence="3 5" id="KW-0456">Lyase</keyword>
<dbReference type="InterPro" id="IPR015813">
    <property type="entry name" value="Pyrv/PenolPyrv_kinase-like_dom"/>
</dbReference>
<dbReference type="InterPro" id="IPR005000">
    <property type="entry name" value="Aldolase/citrate-lyase_domain"/>
</dbReference>
<dbReference type="InterPro" id="IPR040442">
    <property type="entry name" value="Pyrv_kinase-like_dom_sf"/>
</dbReference>
<dbReference type="InterPro" id="IPR050251">
    <property type="entry name" value="HpcH-HpaI_aldolase"/>
</dbReference>
<evidence type="ECO:0000259" key="4">
    <source>
        <dbReference type="Pfam" id="PF03328"/>
    </source>
</evidence>
<evidence type="ECO:0000256" key="2">
    <source>
        <dbReference type="ARBA" id="ARBA00022723"/>
    </source>
</evidence>
<evidence type="ECO:0000256" key="1">
    <source>
        <dbReference type="ARBA" id="ARBA00005568"/>
    </source>
</evidence>
<comment type="similarity">
    <text evidence="1">Belongs to the HpcH/HpaI aldolase family.</text>
</comment>
<keyword evidence="2" id="KW-0479">Metal-binding</keyword>
<reference evidence="5" key="1">
    <citation type="submission" date="2022-06" db="EMBL/GenBank/DDBJ databases">
        <title>A novel DMS-producing enzyme.</title>
        <authorList>
            <person name="Zhang Y."/>
        </authorList>
    </citation>
    <scope>NUCLEOTIDE SEQUENCE</scope>
    <source>
        <strain evidence="5">H10-59</strain>
    </source>
</reference>
<dbReference type="PANTHER" id="PTHR30502:SF0">
    <property type="entry name" value="PHOSPHOENOLPYRUVATE CARBOXYLASE FAMILY PROTEIN"/>
    <property type="match status" value="1"/>
</dbReference>
<evidence type="ECO:0000256" key="3">
    <source>
        <dbReference type="ARBA" id="ARBA00023239"/>
    </source>
</evidence>
<evidence type="ECO:0000313" key="5">
    <source>
        <dbReference type="EMBL" id="XBO76931.1"/>
    </source>
</evidence>
<dbReference type="AlphaFoldDB" id="A0AAU7KYP7"/>
<accession>A0AAU7KYP7</accession>
<dbReference type="Gene3D" id="3.20.20.60">
    <property type="entry name" value="Phosphoenolpyruvate-binding domains"/>
    <property type="match status" value="1"/>
</dbReference>
<organism evidence="5">
    <name type="scientific">Halomonas sp. H10-59</name>
    <dbReference type="NCBI Taxonomy" id="2950874"/>
    <lineage>
        <taxon>Bacteria</taxon>
        <taxon>Pseudomonadati</taxon>
        <taxon>Pseudomonadota</taxon>
        <taxon>Gammaproteobacteria</taxon>
        <taxon>Oceanospirillales</taxon>
        <taxon>Halomonadaceae</taxon>
        <taxon>Halomonas</taxon>
    </lineage>
</organism>